<dbReference type="AlphaFoldDB" id="A0A654KGW0"/>
<dbReference type="KEGG" id="teq:TEQUI_0714"/>
<feature type="domain" description="IcmF-related" evidence="3">
    <location>
        <begin position="529"/>
        <end position="836"/>
    </location>
</feature>
<reference evidence="5 6" key="1">
    <citation type="journal article" date="2011" name="J. Bacteriol.">
        <title>Genome sequence of Taylorella equigenitalis MCE9, the causative agent of contagious equine metritis.</title>
        <authorList>
            <person name="Hebert L."/>
            <person name="Moumen B."/>
            <person name="Duquesne F."/>
            <person name="Breuil M.F."/>
            <person name="Laugier C."/>
            <person name="Batto J.M."/>
            <person name="Renault P."/>
            <person name="Petry S."/>
        </authorList>
    </citation>
    <scope>NUCLEOTIDE SEQUENCE [LARGE SCALE GENOMIC DNA]</scope>
    <source>
        <strain evidence="5 6">MCE9</strain>
    </source>
</reference>
<dbReference type="InterPro" id="IPR009612">
    <property type="entry name" value="IcmF-rel"/>
</dbReference>
<dbReference type="Pfam" id="PF06744">
    <property type="entry name" value="IcmF_C"/>
    <property type="match status" value="1"/>
</dbReference>
<feature type="domain" description="Type VI secretion system component TssM1 N-terminal" evidence="4">
    <location>
        <begin position="216"/>
        <end position="477"/>
    </location>
</feature>
<dbReference type="Pfam" id="PF06761">
    <property type="entry name" value="IcmF-related"/>
    <property type="match status" value="1"/>
</dbReference>
<feature type="transmembrane region" description="Helical" evidence="1">
    <location>
        <begin position="56"/>
        <end position="72"/>
    </location>
</feature>
<dbReference type="InterPro" id="IPR027417">
    <property type="entry name" value="P-loop_NTPase"/>
</dbReference>
<dbReference type="InterPro" id="IPR025743">
    <property type="entry name" value="TssM1_N"/>
</dbReference>
<evidence type="ECO:0000259" key="4">
    <source>
        <dbReference type="Pfam" id="PF14331"/>
    </source>
</evidence>
<dbReference type="SUPFAM" id="SSF52540">
    <property type="entry name" value="P-loop containing nucleoside triphosphate hydrolases"/>
    <property type="match status" value="1"/>
</dbReference>
<proteinExistence type="predicted"/>
<feature type="transmembrane region" description="Helical" evidence="1">
    <location>
        <begin position="472"/>
        <end position="490"/>
    </location>
</feature>
<feature type="transmembrane region" description="Helical" evidence="1">
    <location>
        <begin position="12"/>
        <end position="36"/>
    </location>
</feature>
<dbReference type="PANTHER" id="PTHR36153">
    <property type="entry name" value="INNER MEMBRANE PROTEIN-RELATED"/>
    <property type="match status" value="1"/>
</dbReference>
<dbReference type="EMBL" id="CP002456">
    <property type="protein sequence ID" value="ADU91652.1"/>
    <property type="molecule type" value="Genomic_DNA"/>
</dbReference>
<organism evidence="5 6">
    <name type="scientific">Taylorella equigenitalis (strain MCE9)</name>
    <dbReference type="NCBI Taxonomy" id="937774"/>
    <lineage>
        <taxon>Bacteria</taxon>
        <taxon>Pseudomonadati</taxon>
        <taxon>Pseudomonadota</taxon>
        <taxon>Betaproteobacteria</taxon>
        <taxon>Burkholderiales</taxon>
        <taxon>Alcaligenaceae</taxon>
        <taxon>Taylorella</taxon>
    </lineage>
</organism>
<evidence type="ECO:0000256" key="1">
    <source>
        <dbReference type="SAM" id="Phobius"/>
    </source>
</evidence>
<gene>
    <name evidence="5" type="ordered locus">TEQUI_0714</name>
</gene>
<protein>
    <submittedName>
        <fullName evidence="5">IcmF-related protein</fullName>
    </submittedName>
</protein>
<sequence length="1208" mass="136908">MFSLINLFITRIFSFLFSRALWSFLGLVILSCLIWFLGPALRVGEFAPLESRDVRMYLIIAIFALYFLRLFWRKYREGRLNAKLLGQLKSKKPKDNEKLTEKEREEVRVLSERFDEAIALLKQSRFENGKDKSLSARFSKQYLYQLPWYVFIGAPGSGKTTALVNSGLNFPLAEKFGRMALKGVGGTRNCDWWFTDEAVLLDTAGRYTTQDSNTATDEDEWKGFLKLLTKYRARQPINGVMLTVSVYDLLASTQEERAKHAVALKKRLQELRDELGTEFPVYILVTKMDQLHGFEDYFDNLSVEEHQQVWGFTFPYEESQEEGFSFYDSYEKEFQILQERLFDGLPDLLMKNRNLESSSLAYLLPQQFANLRIVLGTFLTEVFSFSRLESKIVPRGVYFTSGTQGGVSFDKVSEDLKDYLQIDGISQHNKAPVLEGGKSYFLTDLLQNLIFKESGLAGVNLKWEKRYRQMQWIGYGLVGLLLLGALTLWFNSYRNNTRYLDFVEEKLPVLQNHSNNIKISESGDVFSILPYLSLVKKLPNGETFNVEDAPFSYGFGLYQGGKIKSASRSIYDEAIHQVFAPQIAKRIEKRLATMSDANIVVYYEALRAYLMMYEPEHYDKDYFMQWVLHDVVADKSAQFNNEQFQLLREHMDYLFGQGAFVSPFPLNEELVQLARDRIDAHDLAERAYNRAREILKQDSKYDVSLMNLAGVQASTVFRRKSGDALNKGVNRIFSYEGYWNNFNKNIEKIAIQLREDDEWVLGINNTKFADGSANKLVNDVKKLYFVDYIREWDAFLADVEVIPPKNLSHAIELSRSMSSSNSPLTKFVKGVAADTTLLREDVDFQRTLVDRATESASSMASSLTSLMGPLDTGDLIKGKEEPEKLESMVDNHFIDYHELAVSAGNNQDAPIEGTIDLIEELYNFLTASETALRTKVTLPSQDVISKLQAESGRLPPVVGNMLTSITAEASKAINSGAQANIGADINAQIGMSCRNSITNRYPFRSTTRDVAPNDFARFFAPNGLMDQFFNKHLINMVDMSKHPWRFKPGVDGSKGNIAKYLSSFEKASVIRDVYFAGGKPEPSFKVSIRPVEMDASITQMVLNIDGQTLTYEHGPQIGKSFDWPGQGSNQVSITLSPIDGTSSLTTNGPWALNRLIDNAKIKNGRSPEVIFATFNIGGRSVKLEITANSAKSPFRLGEMRSFTCPGVN</sequence>
<evidence type="ECO:0000259" key="3">
    <source>
        <dbReference type="Pfam" id="PF06761"/>
    </source>
</evidence>
<dbReference type="Proteomes" id="UP000007472">
    <property type="component" value="Chromosome"/>
</dbReference>
<evidence type="ECO:0000313" key="5">
    <source>
        <dbReference type="EMBL" id="ADU91652.1"/>
    </source>
</evidence>
<evidence type="ECO:0000313" key="6">
    <source>
        <dbReference type="Proteomes" id="UP000007472"/>
    </source>
</evidence>
<name>A0A654KGW0_TAYEM</name>
<keyword evidence="1" id="KW-0812">Transmembrane</keyword>
<feature type="domain" description="Type VI secretion system IcmF C-terminal" evidence="2">
    <location>
        <begin position="1087"/>
        <end position="1189"/>
    </location>
</feature>
<dbReference type="InterPro" id="IPR017731">
    <property type="entry name" value="TssM1-like"/>
</dbReference>
<accession>A0A654KGW0</accession>
<dbReference type="NCBIfam" id="TIGR03348">
    <property type="entry name" value="VI_IcmF"/>
    <property type="match status" value="1"/>
</dbReference>
<evidence type="ECO:0000259" key="2">
    <source>
        <dbReference type="Pfam" id="PF06744"/>
    </source>
</evidence>
<keyword evidence="1" id="KW-0472">Membrane</keyword>
<dbReference type="PANTHER" id="PTHR36153:SF1">
    <property type="entry name" value="TYPE VI SECRETION SYSTEM COMPONENT TSSM1"/>
    <property type="match status" value="1"/>
</dbReference>
<dbReference type="Pfam" id="PF14331">
    <property type="entry name" value="IcmF-related_N"/>
    <property type="match status" value="1"/>
</dbReference>
<dbReference type="InterPro" id="IPR010623">
    <property type="entry name" value="IcmF_C"/>
</dbReference>
<keyword evidence="1" id="KW-1133">Transmembrane helix</keyword>
<dbReference type="InterPro" id="IPR053156">
    <property type="entry name" value="T6SS_TssM-like"/>
</dbReference>